<comment type="similarity">
    <text evidence="12">Belongs to the ABC transporter superfamily. Macrolide exporter (TC 3.A.1.122) family.</text>
</comment>
<dbReference type="AlphaFoldDB" id="A0A517M039"/>
<dbReference type="Pfam" id="PF12704">
    <property type="entry name" value="MacB_PCD"/>
    <property type="match status" value="1"/>
</dbReference>
<accession>A0A517M039</accession>
<feature type="transmembrane region" description="Helical" evidence="13">
    <location>
        <begin position="664"/>
        <end position="686"/>
    </location>
</feature>
<dbReference type="PROSITE" id="PS00211">
    <property type="entry name" value="ABC_TRANSPORTER_1"/>
    <property type="match status" value="1"/>
</dbReference>
<comment type="similarity">
    <text evidence="11">Belongs to the ABC-4 integral membrane protein family.</text>
</comment>
<keyword evidence="3" id="KW-1003">Cell membrane</keyword>
<dbReference type="KEGG" id="ruv:EC9_24190"/>
<dbReference type="SUPFAM" id="SSF52540">
    <property type="entry name" value="P-loop containing nucleoside triphosphate hydrolases"/>
    <property type="match status" value="1"/>
</dbReference>
<feature type="transmembrane region" description="Helical" evidence="13">
    <location>
        <begin position="556"/>
        <end position="582"/>
    </location>
</feature>
<evidence type="ECO:0000256" key="4">
    <source>
        <dbReference type="ARBA" id="ARBA00022519"/>
    </source>
</evidence>
<dbReference type="InterPro" id="IPR027417">
    <property type="entry name" value="P-loop_NTPase"/>
</dbReference>
<dbReference type="PANTHER" id="PTHR30572:SF4">
    <property type="entry name" value="ABC TRANSPORTER PERMEASE YTRF"/>
    <property type="match status" value="1"/>
</dbReference>
<keyword evidence="15" id="KW-0378">Hydrolase</keyword>
<evidence type="ECO:0000256" key="11">
    <source>
        <dbReference type="ARBA" id="ARBA00038076"/>
    </source>
</evidence>
<keyword evidence="5 13" id="KW-0812">Transmembrane</keyword>
<dbReference type="PANTHER" id="PTHR30572">
    <property type="entry name" value="MEMBRANE COMPONENT OF TRANSPORTER-RELATED"/>
    <property type="match status" value="1"/>
</dbReference>
<evidence type="ECO:0000259" key="14">
    <source>
        <dbReference type="PROSITE" id="PS50893"/>
    </source>
</evidence>
<dbReference type="RefSeq" id="WP_145345325.1">
    <property type="nucleotide sequence ID" value="NZ_CP036261.1"/>
</dbReference>
<dbReference type="PROSITE" id="PS50893">
    <property type="entry name" value="ABC_TRANSPORTER_2"/>
    <property type="match status" value="1"/>
</dbReference>
<gene>
    <name evidence="15" type="primary">macB_4</name>
    <name evidence="15" type="ORF">EC9_24190</name>
</gene>
<dbReference type="EC" id="3.6.3.-" evidence="15"/>
<evidence type="ECO:0000313" key="16">
    <source>
        <dbReference type="Proteomes" id="UP000319557"/>
    </source>
</evidence>
<sequence>MLLAQSDPGPVEGSVDPPQIALSIRGLCKDYHLSSETVHVLKGVQLEVPRGDYVAIMGPSGSGKSTLLNLLGGLDTPTSGQYLIGDCDVAKLSDDELSAIRAKRIGFVFQAYNLLPQLDVLENIEVPLAYSGGISASDRQRSQALADLVGLGERCEHRPTELSGGQQQRAGIARSLINHPEFILADEATGNLDTATTEEILELFEELNQQGATIVMVTHEEEVAQRARRIVRLRDGVVELDQRLRNPAPPAEATDVVDAPLHRTRPSQLRMRMRDVRVGLKTLLMHPLRSMLTVLGIFIGVASVIWLLAISEGIAAKANQQIEELGANNIILTTARPPADELQGKRVYYYGLTEQDWHHLETSIPSVDLAIPFYRRSGREFRYLDRMMMGEINACTPDYKDLYRLELVAGRFLIDRDIETGANVCVLAKEVADTLFKHEDPIGKSIHVIDDYFRVVGVAASREDLDSVDNTSKKQQFFDNVYIPLETYWIRFGEVTSRGNNGSRALSQITLRLKDQRDAVATGHAIEQALDRTHLFADFTVGVPLKLLEQAQNTRLMFMAMMGLLAGISLVVGGIGIMNIMLATVTERTREIGIRRALGARRRDITRQFLIETVLLSVGGGITGILGGLTCEKVLDLFRWTLQKAMPEMMDSLPEVVLTMQPVIIPWSIPIAFGISVAVGVTFGLYPALRAAKMNPIEALRHVG</sequence>
<organism evidence="15 16">
    <name type="scientific">Rosistilla ulvae</name>
    <dbReference type="NCBI Taxonomy" id="1930277"/>
    <lineage>
        <taxon>Bacteria</taxon>
        <taxon>Pseudomonadati</taxon>
        <taxon>Planctomycetota</taxon>
        <taxon>Planctomycetia</taxon>
        <taxon>Pirellulales</taxon>
        <taxon>Pirellulaceae</taxon>
        <taxon>Rosistilla</taxon>
    </lineage>
</organism>
<dbReference type="GO" id="GO:0022857">
    <property type="term" value="F:transmembrane transporter activity"/>
    <property type="evidence" value="ECO:0007669"/>
    <property type="project" value="TreeGrafter"/>
</dbReference>
<name>A0A517M039_9BACT</name>
<evidence type="ECO:0000256" key="9">
    <source>
        <dbReference type="ARBA" id="ARBA00023136"/>
    </source>
</evidence>
<evidence type="ECO:0000256" key="3">
    <source>
        <dbReference type="ARBA" id="ARBA00022475"/>
    </source>
</evidence>
<dbReference type="EMBL" id="CP036261">
    <property type="protein sequence ID" value="QDS88231.1"/>
    <property type="molecule type" value="Genomic_DNA"/>
</dbReference>
<dbReference type="InterPro" id="IPR003838">
    <property type="entry name" value="ABC3_permease_C"/>
</dbReference>
<dbReference type="Pfam" id="PF00005">
    <property type="entry name" value="ABC_tran"/>
    <property type="match status" value="1"/>
</dbReference>
<comment type="subcellular location">
    <subcellularLocation>
        <location evidence="1">Cell inner membrane</location>
        <topology evidence="1">Multi-pass membrane protein</topology>
    </subcellularLocation>
</comment>
<evidence type="ECO:0000256" key="1">
    <source>
        <dbReference type="ARBA" id="ARBA00004429"/>
    </source>
</evidence>
<evidence type="ECO:0000256" key="7">
    <source>
        <dbReference type="ARBA" id="ARBA00022840"/>
    </source>
</evidence>
<keyword evidence="6" id="KW-0547">Nucleotide-binding</keyword>
<dbReference type="InterPro" id="IPR050250">
    <property type="entry name" value="Macrolide_Exporter_MacB"/>
</dbReference>
<dbReference type="OrthoDB" id="9770099at2"/>
<dbReference type="InterPro" id="IPR017871">
    <property type="entry name" value="ABC_transporter-like_CS"/>
</dbReference>
<dbReference type="FunFam" id="3.40.50.300:FF:000032">
    <property type="entry name" value="Export ABC transporter ATP-binding protein"/>
    <property type="match status" value="1"/>
</dbReference>
<evidence type="ECO:0000256" key="2">
    <source>
        <dbReference type="ARBA" id="ARBA00022448"/>
    </source>
</evidence>
<evidence type="ECO:0000256" key="13">
    <source>
        <dbReference type="SAM" id="Phobius"/>
    </source>
</evidence>
<dbReference type="InterPro" id="IPR003593">
    <property type="entry name" value="AAA+_ATPase"/>
</dbReference>
<dbReference type="GO" id="GO:0046677">
    <property type="term" value="P:response to antibiotic"/>
    <property type="evidence" value="ECO:0007669"/>
    <property type="project" value="UniProtKB-KW"/>
</dbReference>
<evidence type="ECO:0000256" key="5">
    <source>
        <dbReference type="ARBA" id="ARBA00022692"/>
    </source>
</evidence>
<reference evidence="15 16" key="1">
    <citation type="submission" date="2019-02" db="EMBL/GenBank/DDBJ databases">
        <title>Deep-cultivation of Planctomycetes and their phenomic and genomic characterization uncovers novel biology.</title>
        <authorList>
            <person name="Wiegand S."/>
            <person name="Jogler M."/>
            <person name="Boedeker C."/>
            <person name="Pinto D."/>
            <person name="Vollmers J."/>
            <person name="Rivas-Marin E."/>
            <person name="Kohn T."/>
            <person name="Peeters S.H."/>
            <person name="Heuer A."/>
            <person name="Rast P."/>
            <person name="Oberbeckmann S."/>
            <person name="Bunk B."/>
            <person name="Jeske O."/>
            <person name="Meyerdierks A."/>
            <person name="Storesund J.E."/>
            <person name="Kallscheuer N."/>
            <person name="Luecker S."/>
            <person name="Lage O.M."/>
            <person name="Pohl T."/>
            <person name="Merkel B.J."/>
            <person name="Hornburger P."/>
            <person name="Mueller R.-W."/>
            <person name="Bruemmer F."/>
            <person name="Labrenz M."/>
            <person name="Spormann A.M."/>
            <person name="Op den Camp H."/>
            <person name="Overmann J."/>
            <person name="Amann R."/>
            <person name="Jetten M.S.M."/>
            <person name="Mascher T."/>
            <person name="Medema M.H."/>
            <person name="Devos D.P."/>
            <person name="Kaster A.-K."/>
            <person name="Ovreas L."/>
            <person name="Rohde M."/>
            <person name="Galperin M.Y."/>
            <person name="Jogler C."/>
        </authorList>
    </citation>
    <scope>NUCLEOTIDE SEQUENCE [LARGE SCALE GENOMIC DNA]</scope>
    <source>
        <strain evidence="15 16">EC9</strain>
    </source>
</reference>
<dbReference type="GO" id="GO:0005886">
    <property type="term" value="C:plasma membrane"/>
    <property type="evidence" value="ECO:0007669"/>
    <property type="project" value="UniProtKB-SubCell"/>
</dbReference>
<dbReference type="SMART" id="SM00382">
    <property type="entry name" value="AAA"/>
    <property type="match status" value="1"/>
</dbReference>
<keyword evidence="7 15" id="KW-0067">ATP-binding</keyword>
<protein>
    <submittedName>
        <fullName evidence="15">Macrolide export ATP-binding/permease protein MacB</fullName>
        <ecNumber evidence="15">3.6.3.-</ecNumber>
    </submittedName>
</protein>
<feature type="domain" description="ABC transporter" evidence="14">
    <location>
        <begin position="22"/>
        <end position="260"/>
    </location>
</feature>
<keyword evidence="2" id="KW-0813">Transport</keyword>
<dbReference type="Pfam" id="PF02687">
    <property type="entry name" value="FtsX"/>
    <property type="match status" value="1"/>
</dbReference>
<dbReference type="InterPro" id="IPR003439">
    <property type="entry name" value="ABC_transporter-like_ATP-bd"/>
</dbReference>
<proteinExistence type="inferred from homology"/>
<dbReference type="CDD" id="cd03255">
    <property type="entry name" value="ABC_MJ0796_LolCDE_FtsE"/>
    <property type="match status" value="1"/>
</dbReference>
<evidence type="ECO:0000256" key="6">
    <source>
        <dbReference type="ARBA" id="ARBA00022741"/>
    </source>
</evidence>
<evidence type="ECO:0000256" key="8">
    <source>
        <dbReference type="ARBA" id="ARBA00022989"/>
    </source>
</evidence>
<dbReference type="InterPro" id="IPR017911">
    <property type="entry name" value="MacB-like_ATP-bd"/>
</dbReference>
<keyword evidence="8 13" id="KW-1133">Transmembrane helix</keyword>
<dbReference type="Proteomes" id="UP000319557">
    <property type="component" value="Chromosome"/>
</dbReference>
<keyword evidence="16" id="KW-1185">Reference proteome</keyword>
<keyword evidence="4" id="KW-0997">Cell inner membrane</keyword>
<dbReference type="GO" id="GO:0016887">
    <property type="term" value="F:ATP hydrolysis activity"/>
    <property type="evidence" value="ECO:0007669"/>
    <property type="project" value="InterPro"/>
</dbReference>
<dbReference type="Gene3D" id="3.40.50.300">
    <property type="entry name" value="P-loop containing nucleotide triphosphate hydrolases"/>
    <property type="match status" value="1"/>
</dbReference>
<dbReference type="GO" id="GO:0005524">
    <property type="term" value="F:ATP binding"/>
    <property type="evidence" value="ECO:0007669"/>
    <property type="project" value="UniProtKB-KW"/>
</dbReference>
<feature type="transmembrane region" description="Helical" evidence="13">
    <location>
        <begin position="609"/>
        <end position="629"/>
    </location>
</feature>
<evidence type="ECO:0000313" key="15">
    <source>
        <dbReference type="EMBL" id="QDS88231.1"/>
    </source>
</evidence>
<dbReference type="GO" id="GO:0098796">
    <property type="term" value="C:membrane protein complex"/>
    <property type="evidence" value="ECO:0007669"/>
    <property type="project" value="UniProtKB-ARBA"/>
</dbReference>
<keyword evidence="10" id="KW-0046">Antibiotic resistance</keyword>
<dbReference type="InterPro" id="IPR025857">
    <property type="entry name" value="MacB_PCD"/>
</dbReference>
<keyword evidence="9 13" id="KW-0472">Membrane</keyword>
<evidence type="ECO:0000256" key="12">
    <source>
        <dbReference type="ARBA" id="ARBA00038388"/>
    </source>
</evidence>
<evidence type="ECO:0000256" key="10">
    <source>
        <dbReference type="ARBA" id="ARBA00023251"/>
    </source>
</evidence>